<evidence type="ECO:0000256" key="5">
    <source>
        <dbReference type="ARBA" id="ARBA00022801"/>
    </source>
</evidence>
<evidence type="ECO:0000256" key="4">
    <source>
        <dbReference type="ARBA" id="ARBA00012780"/>
    </source>
</evidence>
<dbReference type="InterPro" id="IPR050732">
    <property type="entry name" value="Beta-glucan_modifiers"/>
</dbReference>
<dbReference type="GO" id="GO:0016787">
    <property type="term" value="F:hydrolase activity"/>
    <property type="evidence" value="ECO:0007669"/>
    <property type="project" value="UniProtKB-KW"/>
</dbReference>
<feature type="signal peptide" evidence="6">
    <location>
        <begin position="1"/>
        <end position="16"/>
    </location>
</feature>
<keyword evidence="6" id="KW-0732">Signal</keyword>
<dbReference type="PANTHER" id="PTHR16631">
    <property type="entry name" value="GLUCAN 1,3-BETA-GLUCOSIDASE"/>
    <property type="match status" value="1"/>
</dbReference>
<dbReference type="EC" id="3.2.1.39" evidence="4"/>
<comment type="subcellular location">
    <subcellularLocation>
        <location evidence="2">Cell envelope</location>
    </subcellularLocation>
</comment>
<proteinExistence type="inferred from homology"/>
<dbReference type="Proteomes" id="UP001396898">
    <property type="component" value="Unassembled WGS sequence"/>
</dbReference>
<keyword evidence="5 7" id="KW-0378">Hydrolase</keyword>
<dbReference type="PANTHER" id="PTHR16631:SF13">
    <property type="entry name" value="GLUCAN ENDO-1,3-BETA-GLUCOSIDASE EGLC-RELATED"/>
    <property type="match status" value="1"/>
</dbReference>
<dbReference type="InterPro" id="IPR017853">
    <property type="entry name" value="GH"/>
</dbReference>
<dbReference type="EMBL" id="JAQQWI010000016">
    <property type="protein sequence ID" value="KAK8008245.1"/>
    <property type="molecule type" value="Genomic_DNA"/>
</dbReference>
<comment type="catalytic activity">
    <reaction evidence="1">
        <text>Hydrolysis of (1-&gt;3)-beta-D-glucosidic linkages in (1-&gt;3)-beta-D-glucans.</text>
        <dbReference type="EC" id="3.2.1.39"/>
    </reaction>
</comment>
<comment type="caution">
    <text evidence="7">The sequence shown here is derived from an EMBL/GenBank/DDBJ whole genome shotgun (WGS) entry which is preliminary data.</text>
</comment>
<evidence type="ECO:0000313" key="8">
    <source>
        <dbReference type="Proteomes" id="UP001396898"/>
    </source>
</evidence>
<feature type="chain" id="PRO_5046812180" description="glucan endo-1,3-beta-D-glucosidase" evidence="6">
    <location>
        <begin position="17"/>
        <end position="380"/>
    </location>
</feature>
<evidence type="ECO:0000256" key="3">
    <source>
        <dbReference type="ARBA" id="ARBA00008773"/>
    </source>
</evidence>
<dbReference type="Gene3D" id="3.20.20.80">
    <property type="entry name" value="Glycosidases"/>
    <property type="match status" value="1"/>
</dbReference>
<dbReference type="SUPFAM" id="SSF51445">
    <property type="entry name" value="(Trans)glycosidases"/>
    <property type="match status" value="1"/>
</dbReference>
<evidence type="ECO:0000313" key="7">
    <source>
        <dbReference type="EMBL" id="KAK8008245.1"/>
    </source>
</evidence>
<evidence type="ECO:0000256" key="2">
    <source>
        <dbReference type="ARBA" id="ARBA00004196"/>
    </source>
</evidence>
<accession>A0ABR1RCL9</accession>
<comment type="similarity">
    <text evidence="3">Belongs to the glycosyl hydrolase 17 family.</text>
</comment>
<organism evidence="7 8">
    <name type="scientific">Apiospora marii</name>
    <dbReference type="NCBI Taxonomy" id="335849"/>
    <lineage>
        <taxon>Eukaryota</taxon>
        <taxon>Fungi</taxon>
        <taxon>Dikarya</taxon>
        <taxon>Ascomycota</taxon>
        <taxon>Pezizomycotina</taxon>
        <taxon>Sordariomycetes</taxon>
        <taxon>Xylariomycetidae</taxon>
        <taxon>Amphisphaeriales</taxon>
        <taxon>Apiosporaceae</taxon>
        <taxon>Apiospora</taxon>
    </lineage>
</organism>
<name>A0ABR1RCL9_9PEZI</name>
<sequence>MRFATSVLALAASANAACVARNPNGSGYPAVAHNAIVASNGTAKAVSSKVAVAAAATSVSATTSAVPTSPVGQVKAAAIPVKSKAVAANNIKGFNYGAFFMNQQAKLQADFAYEFNRAKNLPGTSGWNSARLYSMVQWNTANDVIQAIPAAIDTQTTLLLGMWISGGPQAVDNEIAALKKAISQYGNKFTDLVVGLSVGSEDLYRQGSGEIGTTPEYLIECINKVRDAIRGTPLEGTQIGHVDTYDSFVNGNNRAVIDHIDWLGFDGYPFWEKNNPNSIENAHERFYEGFSKTKALAGNKPVYVTETGWPVVGKQQGAAVANAENARRYWKDIACSLIESGVNLWWYDLQESQYGQAEPDFGIFPAGDLGQLQPSYELTC</sequence>
<keyword evidence="8" id="KW-1185">Reference proteome</keyword>
<evidence type="ECO:0000256" key="6">
    <source>
        <dbReference type="SAM" id="SignalP"/>
    </source>
</evidence>
<evidence type="ECO:0000256" key="1">
    <source>
        <dbReference type="ARBA" id="ARBA00000382"/>
    </source>
</evidence>
<gene>
    <name evidence="7" type="ORF">PG991_010796</name>
</gene>
<reference evidence="7 8" key="1">
    <citation type="submission" date="2023-01" db="EMBL/GenBank/DDBJ databases">
        <title>Analysis of 21 Apiospora genomes using comparative genomics revels a genus with tremendous synthesis potential of carbohydrate active enzymes and secondary metabolites.</title>
        <authorList>
            <person name="Sorensen T."/>
        </authorList>
    </citation>
    <scope>NUCLEOTIDE SEQUENCE [LARGE SCALE GENOMIC DNA]</scope>
    <source>
        <strain evidence="7 8">CBS 20057</strain>
    </source>
</reference>
<protein>
    <recommendedName>
        <fullName evidence="4">glucan endo-1,3-beta-D-glucosidase</fullName>
        <ecNumber evidence="4">3.2.1.39</ecNumber>
    </recommendedName>
</protein>